<keyword evidence="4" id="KW-1185">Reference proteome</keyword>
<evidence type="ECO:0000313" key="3">
    <source>
        <dbReference type="EMBL" id="MEA5453295.1"/>
    </source>
</evidence>
<comment type="subcellular location">
    <subcellularLocation>
        <location evidence="1">Virion</location>
    </subcellularLocation>
</comment>
<name>A0ABU5T0X3_9MICC</name>
<evidence type="ECO:0000313" key="4">
    <source>
        <dbReference type="Proteomes" id="UP001304769"/>
    </source>
</evidence>
<organism evidence="3 4">
    <name type="scientific">Sinomonas terricola</name>
    <dbReference type="NCBI Taxonomy" id="3110330"/>
    <lineage>
        <taxon>Bacteria</taxon>
        <taxon>Bacillati</taxon>
        <taxon>Actinomycetota</taxon>
        <taxon>Actinomycetes</taxon>
        <taxon>Micrococcales</taxon>
        <taxon>Micrococcaceae</taxon>
        <taxon>Sinomonas</taxon>
    </lineage>
</organism>
<dbReference type="InterPro" id="IPR024455">
    <property type="entry name" value="Phage_capsid"/>
</dbReference>
<dbReference type="RefSeq" id="WP_323277067.1">
    <property type="nucleotide sequence ID" value="NZ_JAYGGQ010000001.1"/>
</dbReference>
<proteinExistence type="predicted"/>
<feature type="domain" description="Phage capsid-like C-terminal" evidence="2">
    <location>
        <begin position="190"/>
        <end position="411"/>
    </location>
</feature>
<dbReference type="Pfam" id="PF05065">
    <property type="entry name" value="Phage_capsid"/>
    <property type="match status" value="1"/>
</dbReference>
<evidence type="ECO:0000259" key="2">
    <source>
        <dbReference type="Pfam" id="PF05065"/>
    </source>
</evidence>
<reference evidence="3 4" key="1">
    <citation type="submission" date="2023-12" db="EMBL/GenBank/DDBJ databases">
        <title>Sinomonas terricola sp. nov, isolated from litchi orchard soil in Guangdong, PR China.</title>
        <authorList>
            <person name="Jiaxin W."/>
            <person name="Yang Z."/>
            <person name="Honghui Z."/>
        </authorList>
    </citation>
    <scope>NUCLEOTIDE SEQUENCE [LARGE SCALE GENOMIC DNA]</scope>
    <source>
        <strain evidence="3 4">JGH33</strain>
    </source>
</reference>
<sequence>MSDELLTRLLAKRENEAKAREGLVAKRKAITDLAEQEVREDLSEEEDTEFRTLTSQIAEKDEVIKSLDERINPLVEERQRETTLTAGAIAVRKARQSVEVTKEGVTYEKGNGRSYFRDLALVQSNRDDGTALARLQRHSREIDLETRADLNRTDGTGGYFTPPLWMMNEWIALARPGRATANAVSNQALPGGTDSINIPKIATGTATAVQTADNAAVNETDLTDTSVQAGVKTIAGQQSIALQLIEQSPVNFDQVVFQDLVADYNQRLDLQVINGSGASGQVLGILNTSGIQTVTYSDTTQNAGTMYAAIANAIQLVHTGRFQPPTAIIMHPRRWGGLLAARDSQGRPLFLPNVQGPVNAGGILSDVASQGVVGNVQGLPVITDPNIPTNLGAGTNQDTILVLRASDSILFEGGVRTRALMEVKGQNLEVVLQVYNYVAFTAGRYPAGITQISGAGLTAPSFT</sequence>
<dbReference type="SUPFAM" id="SSF56563">
    <property type="entry name" value="Major capsid protein gp5"/>
    <property type="match status" value="1"/>
</dbReference>
<dbReference type="Proteomes" id="UP001304769">
    <property type="component" value="Unassembled WGS sequence"/>
</dbReference>
<protein>
    <submittedName>
        <fullName evidence="3">Phage major capsid protein</fullName>
    </submittedName>
</protein>
<gene>
    <name evidence="3" type="ORF">SPF06_01035</name>
</gene>
<evidence type="ECO:0000256" key="1">
    <source>
        <dbReference type="ARBA" id="ARBA00004328"/>
    </source>
</evidence>
<dbReference type="InterPro" id="IPR054612">
    <property type="entry name" value="Phage_capsid-like_C"/>
</dbReference>
<accession>A0ABU5T0X3</accession>
<comment type="caution">
    <text evidence="3">The sequence shown here is derived from an EMBL/GenBank/DDBJ whole genome shotgun (WGS) entry which is preliminary data.</text>
</comment>
<dbReference type="EMBL" id="JAYGGQ010000001">
    <property type="protein sequence ID" value="MEA5453295.1"/>
    <property type="molecule type" value="Genomic_DNA"/>
</dbReference>
<dbReference type="NCBIfam" id="TIGR01554">
    <property type="entry name" value="major_cap_HK97"/>
    <property type="match status" value="1"/>
</dbReference>
<dbReference type="Gene3D" id="3.30.2400.10">
    <property type="entry name" value="Major capsid protein gp5"/>
    <property type="match status" value="1"/>
</dbReference>